<dbReference type="OrthoDB" id="772928at2759"/>
<sequence length="164" mass="17634">MFSSEQYKGHTQAFGSLPLLDCRTAYLIFQGSEISRTRVSSAPQTPIQITRPFTLSVVVPACSKLEGAMAGRTTWLLILSTAFAGLVACVSAHIKCEDLPINACAFSVSSSGMRCILEKVISTEGQAAYQCQTSEVLATEFAEWVETDECVSSCGLDRMTVGMS</sequence>
<dbReference type="Proteomes" id="UP000825935">
    <property type="component" value="Chromosome 31"/>
</dbReference>
<dbReference type="InterPro" id="IPR009489">
    <property type="entry name" value="PAR1"/>
</dbReference>
<gene>
    <name evidence="1" type="ORF">KP509_31G019400</name>
</gene>
<protein>
    <submittedName>
        <fullName evidence="1">Uncharacterized protein</fullName>
    </submittedName>
</protein>
<keyword evidence="2" id="KW-1185">Reference proteome</keyword>
<dbReference type="Pfam" id="PF06521">
    <property type="entry name" value="PAR1"/>
    <property type="match status" value="1"/>
</dbReference>
<comment type="caution">
    <text evidence="1">The sequence shown here is derived from an EMBL/GenBank/DDBJ whole genome shotgun (WGS) entry which is preliminary data.</text>
</comment>
<name>A0A8T2QWA3_CERRI</name>
<dbReference type="AlphaFoldDB" id="A0A8T2QWA3"/>
<dbReference type="PANTHER" id="PTHR33649">
    <property type="entry name" value="PAR1 PROTEIN"/>
    <property type="match status" value="1"/>
</dbReference>
<proteinExistence type="predicted"/>
<organism evidence="1 2">
    <name type="scientific">Ceratopteris richardii</name>
    <name type="common">Triangle waterfern</name>
    <dbReference type="NCBI Taxonomy" id="49495"/>
    <lineage>
        <taxon>Eukaryota</taxon>
        <taxon>Viridiplantae</taxon>
        <taxon>Streptophyta</taxon>
        <taxon>Embryophyta</taxon>
        <taxon>Tracheophyta</taxon>
        <taxon>Polypodiopsida</taxon>
        <taxon>Polypodiidae</taxon>
        <taxon>Polypodiales</taxon>
        <taxon>Pteridineae</taxon>
        <taxon>Pteridaceae</taxon>
        <taxon>Parkerioideae</taxon>
        <taxon>Ceratopteris</taxon>
    </lineage>
</organism>
<accession>A0A8T2QWA3</accession>
<dbReference type="EMBL" id="CM035436">
    <property type="protein sequence ID" value="KAH7288256.1"/>
    <property type="molecule type" value="Genomic_DNA"/>
</dbReference>
<evidence type="ECO:0000313" key="2">
    <source>
        <dbReference type="Proteomes" id="UP000825935"/>
    </source>
</evidence>
<evidence type="ECO:0000313" key="1">
    <source>
        <dbReference type="EMBL" id="KAH7288256.1"/>
    </source>
</evidence>
<reference evidence="1" key="1">
    <citation type="submission" date="2021-08" db="EMBL/GenBank/DDBJ databases">
        <title>WGS assembly of Ceratopteris richardii.</title>
        <authorList>
            <person name="Marchant D.B."/>
            <person name="Chen G."/>
            <person name="Jenkins J."/>
            <person name="Shu S."/>
            <person name="Leebens-Mack J."/>
            <person name="Grimwood J."/>
            <person name="Schmutz J."/>
            <person name="Soltis P."/>
            <person name="Soltis D."/>
            <person name="Chen Z.-H."/>
        </authorList>
    </citation>
    <scope>NUCLEOTIDE SEQUENCE</scope>
    <source>
        <strain evidence="1">Whitten #5841</strain>
        <tissue evidence="1">Leaf</tissue>
    </source>
</reference>